<dbReference type="AlphaFoldDB" id="A0A516G7A1"/>
<dbReference type="InterPro" id="IPR036291">
    <property type="entry name" value="NAD(P)-bd_dom_sf"/>
</dbReference>
<feature type="domain" description="Enoyl reductase (ER)" evidence="6">
    <location>
        <begin position="10"/>
        <end position="345"/>
    </location>
</feature>
<evidence type="ECO:0000256" key="2">
    <source>
        <dbReference type="ARBA" id="ARBA00022723"/>
    </source>
</evidence>
<dbReference type="InterPro" id="IPR011032">
    <property type="entry name" value="GroES-like_sf"/>
</dbReference>
<evidence type="ECO:0000256" key="3">
    <source>
        <dbReference type="ARBA" id="ARBA00022833"/>
    </source>
</evidence>
<organism evidence="7 8">
    <name type="scientific">Ornithinimicrobium ciconiae</name>
    <dbReference type="NCBI Taxonomy" id="2594265"/>
    <lineage>
        <taxon>Bacteria</taxon>
        <taxon>Bacillati</taxon>
        <taxon>Actinomycetota</taxon>
        <taxon>Actinomycetes</taxon>
        <taxon>Micrococcales</taxon>
        <taxon>Ornithinimicrobiaceae</taxon>
        <taxon>Ornithinimicrobium</taxon>
    </lineage>
</organism>
<dbReference type="PROSITE" id="PS00059">
    <property type="entry name" value="ADH_ZINC"/>
    <property type="match status" value="1"/>
</dbReference>
<dbReference type="PANTHER" id="PTHR43401">
    <property type="entry name" value="L-THREONINE 3-DEHYDROGENASE"/>
    <property type="match status" value="1"/>
</dbReference>
<dbReference type="InterPro" id="IPR002328">
    <property type="entry name" value="ADH_Zn_CS"/>
</dbReference>
<dbReference type="SUPFAM" id="SSF51735">
    <property type="entry name" value="NAD(P)-binding Rossmann-fold domains"/>
    <property type="match status" value="1"/>
</dbReference>
<dbReference type="Proteomes" id="UP000315395">
    <property type="component" value="Chromosome"/>
</dbReference>
<protein>
    <submittedName>
        <fullName evidence="7">Zinc-binding dehydrogenase</fullName>
    </submittedName>
</protein>
<evidence type="ECO:0000256" key="1">
    <source>
        <dbReference type="ARBA" id="ARBA00001947"/>
    </source>
</evidence>
<dbReference type="EMBL" id="CP041616">
    <property type="protein sequence ID" value="QDO87352.1"/>
    <property type="molecule type" value="Genomic_DNA"/>
</dbReference>
<dbReference type="SMART" id="SM00829">
    <property type="entry name" value="PKS_ER"/>
    <property type="match status" value="1"/>
</dbReference>
<evidence type="ECO:0000256" key="4">
    <source>
        <dbReference type="ARBA" id="ARBA00023002"/>
    </source>
</evidence>
<proteinExistence type="inferred from homology"/>
<evidence type="ECO:0000313" key="8">
    <source>
        <dbReference type="Proteomes" id="UP000315395"/>
    </source>
</evidence>
<evidence type="ECO:0000313" key="7">
    <source>
        <dbReference type="EMBL" id="QDO87352.1"/>
    </source>
</evidence>
<accession>A0A516G7A1</accession>
<gene>
    <name evidence="7" type="ORF">FNH13_02575</name>
</gene>
<dbReference type="GO" id="GO:0016491">
    <property type="term" value="F:oxidoreductase activity"/>
    <property type="evidence" value="ECO:0007669"/>
    <property type="project" value="UniProtKB-KW"/>
</dbReference>
<dbReference type="RefSeq" id="WP_143782010.1">
    <property type="nucleotide sequence ID" value="NZ_CP041616.1"/>
</dbReference>
<keyword evidence="8" id="KW-1185">Reference proteome</keyword>
<reference evidence="7 8" key="1">
    <citation type="submission" date="2019-07" db="EMBL/GenBank/DDBJ databases">
        <title>complete genome sequencing of Ornithinimicrobium sp. H23M54.</title>
        <authorList>
            <person name="Bae J.-W."/>
            <person name="Lee S.-Y."/>
        </authorList>
    </citation>
    <scope>NUCLEOTIDE SEQUENCE [LARGE SCALE GENOMIC DNA]</scope>
    <source>
        <strain evidence="7 8">H23M54</strain>
    </source>
</reference>
<dbReference type="Pfam" id="PF00107">
    <property type="entry name" value="ADH_zinc_N"/>
    <property type="match status" value="1"/>
</dbReference>
<dbReference type="Gene3D" id="3.90.180.10">
    <property type="entry name" value="Medium-chain alcohol dehydrogenases, catalytic domain"/>
    <property type="match status" value="1"/>
</dbReference>
<dbReference type="KEGG" id="orz:FNH13_02575"/>
<keyword evidence="4" id="KW-0560">Oxidoreductase</keyword>
<keyword evidence="2 5" id="KW-0479">Metal-binding</keyword>
<dbReference type="Pfam" id="PF08240">
    <property type="entry name" value="ADH_N"/>
    <property type="match status" value="1"/>
</dbReference>
<dbReference type="GO" id="GO:0008270">
    <property type="term" value="F:zinc ion binding"/>
    <property type="evidence" value="ECO:0007669"/>
    <property type="project" value="InterPro"/>
</dbReference>
<evidence type="ECO:0000256" key="5">
    <source>
        <dbReference type="RuleBase" id="RU361277"/>
    </source>
</evidence>
<name>A0A516G7A1_9MICO</name>
<dbReference type="SUPFAM" id="SSF50129">
    <property type="entry name" value="GroES-like"/>
    <property type="match status" value="1"/>
</dbReference>
<comment type="cofactor">
    <cofactor evidence="1 5">
        <name>Zn(2+)</name>
        <dbReference type="ChEBI" id="CHEBI:29105"/>
    </cofactor>
</comment>
<dbReference type="InterPro" id="IPR050129">
    <property type="entry name" value="Zn_alcohol_dh"/>
</dbReference>
<dbReference type="InterPro" id="IPR020843">
    <property type="entry name" value="ER"/>
</dbReference>
<keyword evidence="3 5" id="KW-0862">Zinc</keyword>
<evidence type="ECO:0000259" key="6">
    <source>
        <dbReference type="SMART" id="SM00829"/>
    </source>
</evidence>
<dbReference type="PANTHER" id="PTHR43401:SF5">
    <property type="entry name" value="ALCOHOL DEHYDROGENASE-RELATED"/>
    <property type="match status" value="1"/>
</dbReference>
<dbReference type="InterPro" id="IPR013149">
    <property type="entry name" value="ADH-like_C"/>
</dbReference>
<dbReference type="OrthoDB" id="5295340at2"/>
<dbReference type="InterPro" id="IPR013154">
    <property type="entry name" value="ADH-like_N"/>
</dbReference>
<comment type="similarity">
    <text evidence="5">Belongs to the zinc-containing alcohol dehydrogenase family.</text>
</comment>
<sequence>MRTVTFNAFGELPSVTDVPVPPAPDGGVVVEVRATGLCRSDWHGWAGHDTDITVLPHTPGHEFAGVIHAVGAGVERVVPGQRVTFPFALGCGQCRVCRAGASHVCPDQWQPGVNGPGSFADYVALPWADFNVVALPDSVSFAVAAGLGCRFATAYRAVVDVGQVRARETVTVFGCGGVGLAAVMIAHSRGAEVIAIDVDRGALDLATSLGAGSVLDAGNGDVAERVRELTEGGADVAVEALGSVVTAEAAIRSLAIRGRHLQIGLLPPAVVGDRATVPMHTVIARELQVLGSHGMPARDYPRMLADIASGRLAPERLLGRTITLEEAPAALAAMDSASTPGVTIIEP</sequence>